<gene>
    <name evidence="4" type="primary">tnp3514b_3</name>
    <name evidence="3" type="synonym">tnp3514b_2</name>
    <name evidence="3" type="ORF">NCTC934_00146</name>
    <name evidence="4" type="ORF">NCTC934_02071</name>
</gene>
<sequence length="401" mass="45188">MFDTMNSPNRNLAIVKAVRGQKRSPSQVAKQFGISRQRVYQILHAFDAGGTDAIAPKSRAPRTHPQAVPDTVCKDIITIRKQLTRHGLDAGPETIAYHLQQDGKRVPSTSTIRRILRKEGLITPAPKKKPKSSFIRFEAAMPNECWQADITHLYLADTTRIEVLDFLDDHSRYLLSITAAAAFSGTQVAEELSRLIAEYGPPASTLTDNGLVFTARLAGRKGGRNAFEKVLNANKIQQKNGRPGHPQTQGKIERFHQTLKKWINARPPAKTVADLQTLLNEFRDYYNTTRPHKALGRRTPHQAYTTGTKANPAHNPTQEWRTRNDVVWDNGKTTVRYAGKIFHLGIGRKWKRQKILMVIADNHVITSLAETGEVITEHYIDTSRNYQKPYWKQGDPPLGPE</sequence>
<dbReference type="Proteomes" id="UP000280707">
    <property type="component" value="Chromosome"/>
</dbReference>
<proteinExistence type="predicted"/>
<dbReference type="SUPFAM" id="SSF53098">
    <property type="entry name" value="Ribonuclease H-like"/>
    <property type="match status" value="1"/>
</dbReference>
<dbReference type="InterPro" id="IPR012337">
    <property type="entry name" value="RNaseH-like_sf"/>
</dbReference>
<dbReference type="InterPro" id="IPR001584">
    <property type="entry name" value="Integrase_cat-core"/>
</dbReference>
<evidence type="ECO:0000259" key="2">
    <source>
        <dbReference type="PROSITE" id="PS50994"/>
    </source>
</evidence>
<feature type="domain" description="Integrase catalytic" evidence="2">
    <location>
        <begin position="138"/>
        <end position="308"/>
    </location>
</feature>
<accession>A0ABY6TGF3</accession>
<evidence type="ECO:0000313" key="5">
    <source>
        <dbReference type="Proteomes" id="UP000280707"/>
    </source>
</evidence>
<dbReference type="PROSITE" id="PS50994">
    <property type="entry name" value="INTEGRASE"/>
    <property type="match status" value="1"/>
</dbReference>
<dbReference type="EMBL" id="LR134408">
    <property type="protein sequence ID" value="VEH73753.1"/>
    <property type="molecule type" value="Genomic_DNA"/>
</dbReference>
<evidence type="ECO:0000313" key="3">
    <source>
        <dbReference type="EMBL" id="VEH71892.1"/>
    </source>
</evidence>
<evidence type="ECO:0000256" key="1">
    <source>
        <dbReference type="SAM" id="MobiDB-lite"/>
    </source>
</evidence>
<dbReference type="InterPro" id="IPR047656">
    <property type="entry name" value="IS481-like_transpos"/>
</dbReference>
<name>A0ABY6TGF3_9CORY</name>
<feature type="region of interest" description="Disordered" evidence="1">
    <location>
        <begin position="292"/>
        <end position="317"/>
    </location>
</feature>
<evidence type="ECO:0000313" key="4">
    <source>
        <dbReference type="EMBL" id="VEH73753.1"/>
    </source>
</evidence>
<dbReference type="InterPro" id="IPR036397">
    <property type="entry name" value="RNaseH_sf"/>
</dbReference>
<dbReference type="Pfam" id="PF13518">
    <property type="entry name" value="HTH_28"/>
    <property type="match status" value="1"/>
</dbReference>
<reference evidence="4 5" key="1">
    <citation type="submission" date="2018-12" db="EMBL/GenBank/DDBJ databases">
        <authorList>
            <consortium name="Pathogen Informatics"/>
        </authorList>
    </citation>
    <scope>NUCLEOTIDE SEQUENCE [LARGE SCALE GENOMIC DNA]</scope>
    <source>
        <strain evidence="4 5">NCTC934</strain>
    </source>
</reference>
<keyword evidence="5" id="KW-1185">Reference proteome</keyword>
<dbReference type="Gene3D" id="3.30.420.10">
    <property type="entry name" value="Ribonuclease H-like superfamily/Ribonuclease H"/>
    <property type="match status" value="1"/>
</dbReference>
<dbReference type="EMBL" id="LR134408">
    <property type="protein sequence ID" value="VEH71892.1"/>
    <property type="molecule type" value="Genomic_DNA"/>
</dbReference>
<dbReference type="NCBIfam" id="NF033577">
    <property type="entry name" value="transpos_IS481"/>
    <property type="match status" value="1"/>
</dbReference>
<dbReference type="InterPro" id="IPR009057">
    <property type="entry name" value="Homeodomain-like_sf"/>
</dbReference>
<protein>
    <submittedName>
        <fullName evidence="4">Transposase IS3514b</fullName>
    </submittedName>
</protein>
<dbReference type="SUPFAM" id="SSF46689">
    <property type="entry name" value="Homeodomain-like"/>
    <property type="match status" value="1"/>
</dbReference>
<organism evidence="4 5">
    <name type="scientific">Corynebacterium segmentosum</name>
    <dbReference type="NCBI Taxonomy" id="43990"/>
    <lineage>
        <taxon>Bacteria</taxon>
        <taxon>Bacillati</taxon>
        <taxon>Actinomycetota</taxon>
        <taxon>Actinomycetes</taxon>
        <taxon>Mycobacteriales</taxon>
        <taxon>Corynebacteriaceae</taxon>
        <taxon>Corynebacterium</taxon>
    </lineage>
</organism>
<dbReference type="PANTHER" id="PTHR35004">
    <property type="entry name" value="TRANSPOSASE RV3428C-RELATED"/>
    <property type="match status" value="1"/>
</dbReference>
<feature type="compositionally biased region" description="Polar residues" evidence="1">
    <location>
        <begin position="302"/>
        <end position="317"/>
    </location>
</feature>
<dbReference type="Pfam" id="PF13683">
    <property type="entry name" value="rve_3"/>
    <property type="match status" value="1"/>
</dbReference>
<dbReference type="PANTHER" id="PTHR35004:SF7">
    <property type="entry name" value="INTEGRASE PROTEIN"/>
    <property type="match status" value="1"/>
</dbReference>
<dbReference type="InterPro" id="IPR055247">
    <property type="entry name" value="InsJ-like_HTH"/>
</dbReference>